<name>A0A2V1EE24_9PLEO</name>
<dbReference type="Proteomes" id="UP000244855">
    <property type="component" value="Unassembled WGS sequence"/>
</dbReference>
<keyword evidence="3" id="KW-1185">Reference proteome</keyword>
<feature type="signal peptide" evidence="1">
    <location>
        <begin position="1"/>
        <end position="17"/>
    </location>
</feature>
<keyword evidence="1" id="KW-0732">Signal</keyword>
<dbReference type="STRING" id="97972.A0A2V1EE24"/>
<evidence type="ECO:0000313" key="2">
    <source>
        <dbReference type="EMBL" id="PVI07914.1"/>
    </source>
</evidence>
<feature type="chain" id="PRO_5016048138" evidence="1">
    <location>
        <begin position="18"/>
        <end position="232"/>
    </location>
</feature>
<dbReference type="AlphaFoldDB" id="A0A2V1EE24"/>
<sequence>MFIKSLIITFFSASVLGTQFYQNVEHDFGVMLARGEAMLEKRQGYYPTTRLCGSGRTCAEACGAGTEQCPASKSGLYCYEPARSRCCQDGSGNACRIGYYCTTDGKASPRTYCCPDGVDLGACAQSYSLTISLIRASSTFVPSSSPSSLPSAIRSSSVLTSGAVIATPSGTRATPTVPTTSIVLPTANTPVIPTSNGSFTTSPPAQFSNVAAKMKGAGIAALAGVAGFAGVL</sequence>
<protein>
    <submittedName>
        <fullName evidence="2">Uncharacterized protein</fullName>
    </submittedName>
</protein>
<proteinExistence type="predicted"/>
<dbReference type="EMBL" id="KZ805302">
    <property type="protein sequence ID" value="PVI07914.1"/>
    <property type="molecule type" value="Genomic_DNA"/>
</dbReference>
<dbReference type="OrthoDB" id="5409186at2759"/>
<evidence type="ECO:0000313" key="3">
    <source>
        <dbReference type="Proteomes" id="UP000244855"/>
    </source>
</evidence>
<evidence type="ECO:0000256" key="1">
    <source>
        <dbReference type="SAM" id="SignalP"/>
    </source>
</evidence>
<reference evidence="2 3" key="1">
    <citation type="journal article" date="2018" name="Sci. Rep.">
        <title>Comparative genomics provides insights into the lifestyle and reveals functional heterogeneity of dark septate endophytic fungi.</title>
        <authorList>
            <person name="Knapp D.G."/>
            <person name="Nemeth J.B."/>
            <person name="Barry K."/>
            <person name="Hainaut M."/>
            <person name="Henrissat B."/>
            <person name="Johnson J."/>
            <person name="Kuo A."/>
            <person name="Lim J.H.P."/>
            <person name="Lipzen A."/>
            <person name="Nolan M."/>
            <person name="Ohm R.A."/>
            <person name="Tamas L."/>
            <person name="Grigoriev I.V."/>
            <person name="Spatafora J.W."/>
            <person name="Nagy L.G."/>
            <person name="Kovacs G.M."/>
        </authorList>
    </citation>
    <scope>NUCLEOTIDE SEQUENCE [LARGE SCALE GENOMIC DNA]</scope>
    <source>
        <strain evidence="2 3">DSE2036</strain>
    </source>
</reference>
<accession>A0A2V1EE24</accession>
<gene>
    <name evidence="2" type="ORF">DM02DRAFT_666381</name>
</gene>
<organism evidence="2 3">
    <name type="scientific">Periconia macrospinosa</name>
    <dbReference type="NCBI Taxonomy" id="97972"/>
    <lineage>
        <taxon>Eukaryota</taxon>
        <taxon>Fungi</taxon>
        <taxon>Dikarya</taxon>
        <taxon>Ascomycota</taxon>
        <taxon>Pezizomycotina</taxon>
        <taxon>Dothideomycetes</taxon>
        <taxon>Pleosporomycetidae</taxon>
        <taxon>Pleosporales</taxon>
        <taxon>Massarineae</taxon>
        <taxon>Periconiaceae</taxon>
        <taxon>Periconia</taxon>
    </lineage>
</organism>